<evidence type="ECO:0008006" key="4">
    <source>
        <dbReference type="Google" id="ProtNLM"/>
    </source>
</evidence>
<feature type="chain" id="PRO_5045148205" description="PEP-CTERM sorting domain-containing protein" evidence="1">
    <location>
        <begin position="21"/>
        <end position="125"/>
    </location>
</feature>
<organism evidence="2 3">
    <name type="scientific">Geomonas oryzisoli</name>
    <dbReference type="NCBI Taxonomy" id="2847992"/>
    <lineage>
        <taxon>Bacteria</taxon>
        <taxon>Pseudomonadati</taxon>
        <taxon>Thermodesulfobacteriota</taxon>
        <taxon>Desulfuromonadia</taxon>
        <taxon>Geobacterales</taxon>
        <taxon>Geobacteraceae</taxon>
        <taxon>Geomonas</taxon>
    </lineage>
</organism>
<keyword evidence="1" id="KW-0732">Signal</keyword>
<keyword evidence="3" id="KW-1185">Reference proteome</keyword>
<reference evidence="2 3" key="1">
    <citation type="submission" date="2021-06" db="EMBL/GenBank/DDBJ databases">
        <title>Gemonas diversity in paddy soil.</title>
        <authorList>
            <person name="Liu G."/>
        </authorList>
    </citation>
    <scope>NUCLEOTIDE SEQUENCE [LARGE SCALE GENOMIC DNA]</scope>
    <source>
        <strain evidence="2 3">RG10</strain>
    </source>
</reference>
<protein>
    <recommendedName>
        <fullName evidence="4">PEP-CTERM sorting domain-containing protein</fullName>
    </recommendedName>
</protein>
<sequence>MKKVLAIIALLGLSAGAAYSATTWAYPSTSGTYTLGTAGSTHFLDIKPSANVGFAYDGGTTGVAYVVGSYHAQGSRVFGGSSTDTNIFYKDITAPGIGTLLTGTDLPAVPTPPNGAFSAGWTAAK</sequence>
<dbReference type="RefSeq" id="WP_216801758.1">
    <property type="nucleotide sequence ID" value="NZ_CP076723.1"/>
</dbReference>
<name>A0ABX8JCC4_9BACT</name>
<dbReference type="EMBL" id="CP076723">
    <property type="protein sequence ID" value="QWV95057.1"/>
    <property type="molecule type" value="Genomic_DNA"/>
</dbReference>
<evidence type="ECO:0000256" key="1">
    <source>
        <dbReference type="SAM" id="SignalP"/>
    </source>
</evidence>
<dbReference type="Proteomes" id="UP000683557">
    <property type="component" value="Chromosome"/>
</dbReference>
<evidence type="ECO:0000313" key="3">
    <source>
        <dbReference type="Proteomes" id="UP000683557"/>
    </source>
</evidence>
<gene>
    <name evidence="2" type="ORF">KP004_07730</name>
</gene>
<evidence type="ECO:0000313" key="2">
    <source>
        <dbReference type="EMBL" id="QWV95057.1"/>
    </source>
</evidence>
<feature type="signal peptide" evidence="1">
    <location>
        <begin position="1"/>
        <end position="20"/>
    </location>
</feature>
<accession>A0ABX8JCC4</accession>
<proteinExistence type="predicted"/>